<gene>
    <name evidence="2" type="ORF">APY94_09390</name>
</gene>
<dbReference type="STRING" id="227598.APY94_09390"/>
<dbReference type="OrthoDB" id="84950at2157"/>
<evidence type="ECO:0000313" key="3">
    <source>
        <dbReference type="Proteomes" id="UP000053462"/>
    </source>
</evidence>
<reference evidence="2 3" key="1">
    <citation type="submission" date="2015-10" db="EMBL/GenBank/DDBJ databases">
        <title>Draft genome sequence of Thermococcus celericrescens strain DSM 17994.</title>
        <authorList>
            <person name="Hong S.-J."/>
            <person name="Park C.-E."/>
            <person name="Shin J.-H."/>
        </authorList>
    </citation>
    <scope>NUCLEOTIDE SEQUENCE [LARGE SCALE GENOMIC DNA]</scope>
    <source>
        <strain evidence="2 3">DSM 17994</strain>
    </source>
</reference>
<dbReference type="GO" id="GO:0008168">
    <property type="term" value="F:methyltransferase activity"/>
    <property type="evidence" value="ECO:0007669"/>
    <property type="project" value="UniProtKB-KW"/>
</dbReference>
<feature type="domain" description="Methyltransferase" evidence="1">
    <location>
        <begin position="43"/>
        <end position="141"/>
    </location>
</feature>
<keyword evidence="2" id="KW-0808">Transferase</keyword>
<protein>
    <submittedName>
        <fullName evidence="2">SAM-dependent methyltransferase</fullName>
    </submittedName>
</protein>
<keyword evidence="3" id="KW-1185">Reference proteome</keyword>
<dbReference type="InterPro" id="IPR029063">
    <property type="entry name" value="SAM-dependent_MTases_sf"/>
</dbReference>
<dbReference type="Gene3D" id="3.40.50.150">
    <property type="entry name" value="Vaccinia Virus protein VP39"/>
    <property type="match status" value="1"/>
</dbReference>
<name>A0A100XWI0_9EURY</name>
<organism evidence="2 3">
    <name type="scientific">Thermococcus celericrescens</name>
    <dbReference type="NCBI Taxonomy" id="227598"/>
    <lineage>
        <taxon>Archaea</taxon>
        <taxon>Methanobacteriati</taxon>
        <taxon>Methanobacteriota</taxon>
        <taxon>Thermococci</taxon>
        <taxon>Thermococcales</taxon>
        <taxon>Thermococcaceae</taxon>
        <taxon>Thermococcus</taxon>
    </lineage>
</organism>
<dbReference type="RefSeq" id="WP_058939388.1">
    <property type="nucleotide sequence ID" value="NZ_LLYW01000034.1"/>
</dbReference>
<dbReference type="AlphaFoldDB" id="A0A100XWI0"/>
<dbReference type="Pfam" id="PF13649">
    <property type="entry name" value="Methyltransf_25"/>
    <property type="match status" value="1"/>
</dbReference>
<sequence>MSLEGLYRYARAYMEPDNEGARKRFRELAEFFEKLELPRGGRILDLCAGTGIAGAAAAKATGASRLTVLDARAEDLERVHEWLESAGLSTIPTKVQGDVRKIPGLVEEHDVAVLFGNTMIHFDPFDAVRIFAGVALTLSGDGIFMVEDTDRVYRILYSIGYKEFFVESKGENHTLASVHEGYDVRRGTFKRAYYLLPGFEKVGEFDFHHWDLATQLAIGRIFFGEARLIRPGEHGFTRVGDVLYFKRPRKDIAALVLDDFSGPR</sequence>
<evidence type="ECO:0000259" key="1">
    <source>
        <dbReference type="Pfam" id="PF13649"/>
    </source>
</evidence>
<keyword evidence="2" id="KW-0489">Methyltransferase</keyword>
<dbReference type="SUPFAM" id="SSF53335">
    <property type="entry name" value="S-adenosyl-L-methionine-dependent methyltransferases"/>
    <property type="match status" value="1"/>
</dbReference>
<dbReference type="Proteomes" id="UP000053462">
    <property type="component" value="Unassembled WGS sequence"/>
</dbReference>
<accession>A0A100XWI0</accession>
<comment type="caution">
    <text evidence="2">The sequence shown here is derived from an EMBL/GenBank/DDBJ whole genome shotgun (WGS) entry which is preliminary data.</text>
</comment>
<dbReference type="GO" id="GO:0032259">
    <property type="term" value="P:methylation"/>
    <property type="evidence" value="ECO:0007669"/>
    <property type="project" value="UniProtKB-KW"/>
</dbReference>
<dbReference type="EMBL" id="LLYW01000034">
    <property type="protein sequence ID" value="KUH32502.1"/>
    <property type="molecule type" value="Genomic_DNA"/>
</dbReference>
<dbReference type="InterPro" id="IPR041698">
    <property type="entry name" value="Methyltransf_25"/>
</dbReference>
<proteinExistence type="predicted"/>
<evidence type="ECO:0000313" key="2">
    <source>
        <dbReference type="EMBL" id="KUH32502.1"/>
    </source>
</evidence>